<evidence type="ECO:0000313" key="3">
    <source>
        <dbReference type="EMBL" id="QCN84377.1"/>
    </source>
</evidence>
<sequence>MSSASSSRNLQIVESLYHAYAEADLDSFYKDLSPDLTWIECDGFPTPGVFRNKEEVTDNVFAVLQRDWSHWQYELDHLIDAGDSVVAIGSYRGTHGRTAKSFSARAAHVWHLADGKIIRFEQFADTHPIQSATVA</sequence>
<evidence type="ECO:0000313" key="2">
    <source>
        <dbReference type="EMBL" id="AZS88782.1"/>
    </source>
</evidence>
<keyword evidence="5" id="KW-1185">Reference proteome</keyword>
<dbReference type="EMBL" id="CP034687">
    <property type="protein sequence ID" value="AZS88782.1"/>
    <property type="molecule type" value="Genomic_DNA"/>
</dbReference>
<dbReference type="Proteomes" id="UP000271291">
    <property type="component" value="Chromosome"/>
</dbReference>
<evidence type="ECO:0000313" key="5">
    <source>
        <dbReference type="Proteomes" id="UP000501753"/>
    </source>
</evidence>
<dbReference type="PANTHER" id="PTHR41252:SF1">
    <property type="entry name" value="BLR2505 PROTEIN"/>
    <property type="match status" value="1"/>
</dbReference>
<dbReference type="Pfam" id="PF12680">
    <property type="entry name" value="SnoaL_2"/>
    <property type="match status" value="1"/>
</dbReference>
<dbReference type="RefSeq" id="WP_127181552.1">
    <property type="nucleotide sequence ID" value="NZ_CP029078.1"/>
</dbReference>
<dbReference type="KEGG" id="sgd:ELQ87_34490"/>
<reference evidence="2 4" key="2">
    <citation type="submission" date="2018-12" db="EMBL/GenBank/DDBJ databases">
        <title>Streptomyces griseoviridis F1-27 complete genome.</title>
        <authorList>
            <person name="Mariita R.M."/>
            <person name="Sello J.K."/>
        </authorList>
    </citation>
    <scope>NUCLEOTIDE SEQUENCE [LARGE SCALE GENOMIC DNA]</scope>
    <source>
        <strain evidence="2 4">F1-27</strain>
    </source>
</reference>
<evidence type="ECO:0000313" key="4">
    <source>
        <dbReference type="Proteomes" id="UP000271291"/>
    </source>
</evidence>
<feature type="domain" description="SnoaL-like" evidence="1">
    <location>
        <begin position="13"/>
        <end position="119"/>
    </location>
</feature>
<dbReference type="InterPro" id="IPR037401">
    <property type="entry name" value="SnoaL-like"/>
</dbReference>
<dbReference type="Gene3D" id="3.10.450.50">
    <property type="match status" value="1"/>
</dbReference>
<dbReference type="Proteomes" id="UP000501753">
    <property type="component" value="Chromosome"/>
</dbReference>
<dbReference type="EMBL" id="CP029078">
    <property type="protein sequence ID" value="QCN84377.1"/>
    <property type="molecule type" value="Genomic_DNA"/>
</dbReference>
<dbReference type="OrthoDB" id="8451859at2"/>
<dbReference type="AlphaFoldDB" id="A0A3Q9KSZ5"/>
<dbReference type="InterPro" id="IPR032710">
    <property type="entry name" value="NTF2-like_dom_sf"/>
</dbReference>
<dbReference type="PANTHER" id="PTHR41252">
    <property type="entry name" value="BLR2505 PROTEIN"/>
    <property type="match status" value="1"/>
</dbReference>
<reference evidence="3 5" key="1">
    <citation type="submission" date="2018-04" db="EMBL/GenBank/DDBJ databases">
        <title>Complete genome sequences of Streptomyces griseoviridis K61 and characterization of antagonistic properties of biological control agents.</title>
        <authorList>
            <person name="Mariita R.M."/>
            <person name="Sello J.K."/>
        </authorList>
    </citation>
    <scope>NUCLEOTIDE SEQUENCE [LARGE SCALE GENOMIC DNA]</scope>
    <source>
        <strain evidence="3 5">K61</strain>
    </source>
</reference>
<organism evidence="2 4">
    <name type="scientific">Streptomyces griseoviridis</name>
    <dbReference type="NCBI Taxonomy" id="45398"/>
    <lineage>
        <taxon>Bacteria</taxon>
        <taxon>Bacillati</taxon>
        <taxon>Actinomycetota</taxon>
        <taxon>Actinomycetes</taxon>
        <taxon>Kitasatosporales</taxon>
        <taxon>Streptomycetaceae</taxon>
        <taxon>Streptomyces</taxon>
    </lineage>
</organism>
<protein>
    <submittedName>
        <fullName evidence="3">DUF4440 domain-containing protein</fullName>
    </submittedName>
    <submittedName>
        <fullName evidence="2">Nuclear transport factor 2 family protein</fullName>
    </submittedName>
</protein>
<gene>
    <name evidence="3" type="ORF">DDJ31_04775</name>
    <name evidence="2" type="ORF">ELQ87_34490</name>
</gene>
<name>A0A3Q9KSZ5_STRGD</name>
<accession>A0A3Q9KSZ5</accession>
<dbReference type="SUPFAM" id="SSF54427">
    <property type="entry name" value="NTF2-like"/>
    <property type="match status" value="1"/>
</dbReference>
<evidence type="ECO:0000259" key="1">
    <source>
        <dbReference type="Pfam" id="PF12680"/>
    </source>
</evidence>
<proteinExistence type="predicted"/>